<keyword evidence="2" id="KW-0489">Methyltransferase</keyword>
<dbReference type="GO" id="GO:0032259">
    <property type="term" value="P:methylation"/>
    <property type="evidence" value="ECO:0007669"/>
    <property type="project" value="UniProtKB-KW"/>
</dbReference>
<feature type="compositionally biased region" description="Basic and acidic residues" evidence="1">
    <location>
        <begin position="14"/>
        <end position="27"/>
    </location>
</feature>
<dbReference type="RefSeq" id="WP_344900417.1">
    <property type="nucleotide sequence ID" value="NZ_BAABAS010000016.1"/>
</dbReference>
<name>A0ABP8CC00_9ACTN</name>
<protein>
    <submittedName>
        <fullName evidence="2">SAM-dependent methyltransferase</fullName>
    </submittedName>
</protein>
<keyword evidence="2" id="KW-0808">Transferase</keyword>
<feature type="region of interest" description="Disordered" evidence="1">
    <location>
        <begin position="1"/>
        <end position="27"/>
    </location>
</feature>
<gene>
    <name evidence="2" type="ORF">GCM10022254_48520</name>
</gene>
<dbReference type="PIRSF" id="PIRSF017393">
    <property type="entry name" value="MTase_SAV2177"/>
    <property type="match status" value="1"/>
</dbReference>
<evidence type="ECO:0000256" key="1">
    <source>
        <dbReference type="SAM" id="MobiDB-lite"/>
    </source>
</evidence>
<dbReference type="GO" id="GO:0008168">
    <property type="term" value="F:methyltransferase activity"/>
    <property type="evidence" value="ECO:0007669"/>
    <property type="project" value="UniProtKB-KW"/>
</dbReference>
<organism evidence="2 3">
    <name type="scientific">Actinomadura meridiana</name>
    <dbReference type="NCBI Taxonomy" id="559626"/>
    <lineage>
        <taxon>Bacteria</taxon>
        <taxon>Bacillati</taxon>
        <taxon>Actinomycetota</taxon>
        <taxon>Actinomycetes</taxon>
        <taxon>Streptosporangiales</taxon>
        <taxon>Thermomonosporaceae</taxon>
        <taxon>Actinomadura</taxon>
    </lineage>
</organism>
<proteinExistence type="predicted"/>
<evidence type="ECO:0000313" key="3">
    <source>
        <dbReference type="Proteomes" id="UP001501710"/>
    </source>
</evidence>
<dbReference type="InterPro" id="IPR029063">
    <property type="entry name" value="SAM-dependent_MTases_sf"/>
</dbReference>
<comment type="caution">
    <text evidence="2">The sequence shown here is derived from an EMBL/GenBank/DDBJ whole genome shotgun (WGS) entry which is preliminary data.</text>
</comment>
<dbReference type="InterPro" id="IPR006764">
    <property type="entry name" value="SAM_dep_MeTrfase_SAV2177_type"/>
</dbReference>
<dbReference type="Gene3D" id="3.40.50.150">
    <property type="entry name" value="Vaccinia Virus protein VP39"/>
    <property type="match status" value="1"/>
</dbReference>
<reference evidence="3" key="1">
    <citation type="journal article" date="2019" name="Int. J. Syst. Evol. Microbiol.">
        <title>The Global Catalogue of Microorganisms (GCM) 10K type strain sequencing project: providing services to taxonomists for standard genome sequencing and annotation.</title>
        <authorList>
            <consortium name="The Broad Institute Genomics Platform"/>
            <consortium name="The Broad Institute Genome Sequencing Center for Infectious Disease"/>
            <person name="Wu L."/>
            <person name="Ma J."/>
        </authorList>
    </citation>
    <scope>NUCLEOTIDE SEQUENCE [LARGE SCALE GENOMIC DNA]</scope>
    <source>
        <strain evidence="3">JCM 17440</strain>
    </source>
</reference>
<dbReference type="SUPFAM" id="SSF53335">
    <property type="entry name" value="S-adenosyl-L-methionine-dependent methyltransferases"/>
    <property type="match status" value="1"/>
</dbReference>
<keyword evidence="3" id="KW-1185">Reference proteome</keyword>
<evidence type="ECO:0000313" key="2">
    <source>
        <dbReference type="EMBL" id="GAA4237161.1"/>
    </source>
</evidence>
<accession>A0ABP8CC00</accession>
<dbReference type="Proteomes" id="UP001501710">
    <property type="component" value="Unassembled WGS sequence"/>
</dbReference>
<sequence length="292" mass="31404">MTDRPDDALGGTPWEDRQARQSDSRKAEGMANLPELNTAVAHEARVYDYWLGGKDNYAADRELGDAMTRAIPTLPLMARANRAFMERVVRHVVAEGVTQFLDIGTGIPTSPNLHEVAQRIEPSSRVVYVDNDPLVLAHARALMHSDPAGATAYIHADLTDPDTILADPLFTGTLDLTRPVALTMVAVLMYFTDDSAPERWVMTLLDALAPGSLVVISHPTADFDPPAVAAAVDAAAAAGITLVCRDRIGVETLFGGATLLDPGVVPLAAWRPDMPPSDPHAAYYYAGLARKK</sequence>
<dbReference type="EMBL" id="BAABAS010000016">
    <property type="protein sequence ID" value="GAA4237161.1"/>
    <property type="molecule type" value="Genomic_DNA"/>
</dbReference>
<dbReference type="Pfam" id="PF04672">
    <property type="entry name" value="Methyltransf_19"/>
    <property type="match status" value="1"/>
</dbReference>